<reference evidence="2" key="1">
    <citation type="submission" date="2022-08" db="EMBL/GenBank/DDBJ databases">
        <authorList>
            <consortium name="DOE Joint Genome Institute"/>
            <person name="Min B."/>
            <person name="Sierra-Patev S."/>
            <person name="Naranjo-Ortiz M."/>
            <person name="Looney B."/>
            <person name="Konkel Z."/>
            <person name="Slot J.C."/>
            <person name="Sakamoto Y."/>
            <person name="Steenwyk J.L."/>
            <person name="Rokas A."/>
            <person name="Carro J."/>
            <person name="Camarero S."/>
            <person name="Ferreira P."/>
            <person name="Molpeceres G."/>
            <person name="Ruiz-duenas F.J."/>
            <person name="Serrano A."/>
            <person name="Henrissat B."/>
            <person name="Drula E."/>
            <person name="Hughes K.W."/>
            <person name="Mata J.L."/>
            <person name="Ishikawa N.K."/>
            <person name="Vargas-Isla R."/>
            <person name="Ushijima S."/>
            <person name="Smith C.A."/>
            <person name="Ahrendt S."/>
            <person name="Andreopoulos W."/>
            <person name="He G."/>
            <person name="LaButti K."/>
            <person name="Lipzen A."/>
            <person name="Ng V."/>
            <person name="Riley R."/>
            <person name="Sandor L."/>
            <person name="Barry K."/>
            <person name="Martinez A.T."/>
            <person name="Xiao Y."/>
            <person name="Gibbons J.G."/>
            <person name="Terashima K."/>
            <person name="Hibbett D.S."/>
            <person name="Grigoriev I.V."/>
        </authorList>
    </citation>
    <scope>NUCLEOTIDE SEQUENCE</scope>
    <source>
        <strain evidence="2">ET3784</strain>
    </source>
</reference>
<evidence type="ECO:0000313" key="2">
    <source>
        <dbReference type="EMBL" id="KAJ3734840.1"/>
    </source>
</evidence>
<dbReference type="EMBL" id="JANVFO010000012">
    <property type="protein sequence ID" value="KAJ3734840.1"/>
    <property type="molecule type" value="Genomic_DNA"/>
</dbReference>
<gene>
    <name evidence="2" type="ORF">DFJ43DRAFT_107338</name>
</gene>
<keyword evidence="3" id="KW-1185">Reference proteome</keyword>
<feature type="transmembrane region" description="Helical" evidence="1">
    <location>
        <begin position="99"/>
        <end position="120"/>
    </location>
</feature>
<keyword evidence="1" id="KW-1133">Transmembrane helix</keyword>
<proteinExistence type="predicted"/>
<comment type="caution">
    <text evidence="2">The sequence shown here is derived from an EMBL/GenBank/DDBJ whole genome shotgun (WGS) entry which is preliminary data.</text>
</comment>
<dbReference type="AlphaFoldDB" id="A0AA38JQW0"/>
<feature type="transmembrane region" description="Helical" evidence="1">
    <location>
        <begin position="16"/>
        <end position="35"/>
    </location>
</feature>
<reference evidence="2" key="2">
    <citation type="journal article" date="2023" name="Proc. Natl. Acad. Sci. U.S.A.">
        <title>A global phylogenomic analysis of the shiitake genus Lentinula.</title>
        <authorList>
            <person name="Sierra-Patev S."/>
            <person name="Min B."/>
            <person name="Naranjo-Ortiz M."/>
            <person name="Looney B."/>
            <person name="Konkel Z."/>
            <person name="Slot J.C."/>
            <person name="Sakamoto Y."/>
            <person name="Steenwyk J.L."/>
            <person name="Rokas A."/>
            <person name="Carro J."/>
            <person name="Camarero S."/>
            <person name="Ferreira P."/>
            <person name="Molpeceres G."/>
            <person name="Ruiz-Duenas F.J."/>
            <person name="Serrano A."/>
            <person name="Henrissat B."/>
            <person name="Drula E."/>
            <person name="Hughes K.W."/>
            <person name="Mata J.L."/>
            <person name="Ishikawa N.K."/>
            <person name="Vargas-Isla R."/>
            <person name="Ushijima S."/>
            <person name="Smith C.A."/>
            <person name="Donoghue J."/>
            <person name="Ahrendt S."/>
            <person name="Andreopoulos W."/>
            <person name="He G."/>
            <person name="LaButti K."/>
            <person name="Lipzen A."/>
            <person name="Ng V."/>
            <person name="Riley R."/>
            <person name="Sandor L."/>
            <person name="Barry K."/>
            <person name="Martinez A.T."/>
            <person name="Xiao Y."/>
            <person name="Gibbons J.G."/>
            <person name="Terashima K."/>
            <person name="Grigoriev I.V."/>
            <person name="Hibbett D."/>
        </authorList>
    </citation>
    <scope>NUCLEOTIDE SEQUENCE</scope>
    <source>
        <strain evidence="2">ET3784</strain>
    </source>
</reference>
<organism evidence="2 3">
    <name type="scientific">Lentinula guzmanii</name>
    <dbReference type="NCBI Taxonomy" id="2804957"/>
    <lineage>
        <taxon>Eukaryota</taxon>
        <taxon>Fungi</taxon>
        <taxon>Dikarya</taxon>
        <taxon>Basidiomycota</taxon>
        <taxon>Agaricomycotina</taxon>
        <taxon>Agaricomycetes</taxon>
        <taxon>Agaricomycetidae</taxon>
        <taxon>Agaricales</taxon>
        <taxon>Marasmiineae</taxon>
        <taxon>Omphalotaceae</taxon>
        <taxon>Lentinula</taxon>
    </lineage>
</organism>
<dbReference type="Proteomes" id="UP001176059">
    <property type="component" value="Unassembled WGS sequence"/>
</dbReference>
<protein>
    <submittedName>
        <fullName evidence="2">Uncharacterized protein</fullName>
    </submittedName>
</protein>
<keyword evidence="1" id="KW-0812">Transmembrane</keyword>
<name>A0AA38JQW0_9AGAR</name>
<sequence>MSEKKTGLCIWVSVRYMSIIVTRKVFVIIHFGNMWTKSSKISRNRSRGRYPSRSRIFWKPTLIHTAMSIWRGCLMRTNFHGLFTSIPRPSFIFASCPFSYAPIYFSLMLLYYLYSFLLVIHL</sequence>
<evidence type="ECO:0000256" key="1">
    <source>
        <dbReference type="SAM" id="Phobius"/>
    </source>
</evidence>
<accession>A0AA38JQW0</accession>
<evidence type="ECO:0000313" key="3">
    <source>
        <dbReference type="Proteomes" id="UP001176059"/>
    </source>
</evidence>
<keyword evidence="1" id="KW-0472">Membrane</keyword>